<dbReference type="SUPFAM" id="SSF56645">
    <property type="entry name" value="Acyl-CoA dehydrogenase NM domain-like"/>
    <property type="match status" value="1"/>
</dbReference>
<dbReference type="InterPro" id="IPR036250">
    <property type="entry name" value="AcylCo_DH-like_C"/>
</dbReference>
<dbReference type="STRING" id="1324957.K933_05723"/>
<dbReference type="InterPro" id="IPR009100">
    <property type="entry name" value="AcylCoA_DH/oxidase_NM_dom_sf"/>
</dbReference>
<dbReference type="InterPro" id="IPR006091">
    <property type="entry name" value="Acyl-CoA_Oxase/DH_mid-dom"/>
</dbReference>
<dbReference type="SUPFAM" id="SSF47203">
    <property type="entry name" value="Acyl-CoA dehydrogenase C-terminal domain-like"/>
    <property type="match status" value="1"/>
</dbReference>
<dbReference type="OrthoDB" id="275197at2157"/>
<protein>
    <submittedName>
        <fullName evidence="10">Acyl-CoA dehydrogenase</fullName>
    </submittedName>
</protein>
<organism evidence="10 11">
    <name type="scientific">Candidatus Halobonum tyrrellensis G22</name>
    <dbReference type="NCBI Taxonomy" id="1324957"/>
    <lineage>
        <taxon>Archaea</taxon>
        <taxon>Methanobacteriati</taxon>
        <taxon>Methanobacteriota</taxon>
        <taxon>Stenosarchaea group</taxon>
        <taxon>Halobacteria</taxon>
        <taxon>Halobacteriales</taxon>
        <taxon>Haloferacaceae</taxon>
        <taxon>Candidatus Halobonum</taxon>
    </lineage>
</organism>
<gene>
    <name evidence="10" type="ORF">K933_05723</name>
</gene>
<comment type="cofactor">
    <cofactor evidence="1 6">
        <name>FAD</name>
        <dbReference type="ChEBI" id="CHEBI:57692"/>
    </cofactor>
</comment>
<proteinExistence type="inferred from homology"/>
<keyword evidence="4 6" id="KW-0274">FAD</keyword>
<reference evidence="10 11" key="1">
    <citation type="journal article" date="2013" name="Genome Announc.">
        <title>Draft Genome Sequence of 'Candidatus Halobonum tyrrellensis' Strain G22, Isolated from the Hypersaline Waters of Lake Tyrrell, Australia.</title>
        <authorList>
            <person name="Ugalde J.A."/>
            <person name="Narasingarao P."/>
            <person name="Kuo S."/>
            <person name="Podell S."/>
            <person name="Allen E.E."/>
        </authorList>
    </citation>
    <scope>NUCLEOTIDE SEQUENCE [LARGE SCALE GENOMIC DNA]</scope>
    <source>
        <strain evidence="10 11">G22</strain>
    </source>
</reference>
<dbReference type="InterPro" id="IPR013786">
    <property type="entry name" value="AcylCoA_DH/ox_N"/>
</dbReference>
<dbReference type="InterPro" id="IPR006089">
    <property type="entry name" value="Acyl-CoA_DH_CS"/>
</dbReference>
<dbReference type="Gene3D" id="1.10.540.10">
    <property type="entry name" value="Acyl-CoA dehydrogenase/oxidase, N-terminal domain"/>
    <property type="match status" value="1"/>
</dbReference>
<evidence type="ECO:0000259" key="9">
    <source>
        <dbReference type="Pfam" id="PF02771"/>
    </source>
</evidence>
<dbReference type="PANTHER" id="PTHR43884:SF12">
    <property type="entry name" value="ISOVALERYL-COA DEHYDROGENASE, MITOCHONDRIAL-RELATED"/>
    <property type="match status" value="1"/>
</dbReference>
<evidence type="ECO:0000256" key="2">
    <source>
        <dbReference type="ARBA" id="ARBA00009347"/>
    </source>
</evidence>
<dbReference type="AlphaFoldDB" id="V4HG34"/>
<dbReference type="Pfam" id="PF00441">
    <property type="entry name" value="Acyl-CoA_dh_1"/>
    <property type="match status" value="1"/>
</dbReference>
<dbReference type="Pfam" id="PF02771">
    <property type="entry name" value="Acyl-CoA_dh_N"/>
    <property type="match status" value="1"/>
</dbReference>
<keyword evidence="11" id="KW-1185">Reference proteome</keyword>
<dbReference type="PANTHER" id="PTHR43884">
    <property type="entry name" value="ACYL-COA DEHYDROGENASE"/>
    <property type="match status" value="1"/>
</dbReference>
<feature type="domain" description="Acyl-CoA dehydrogenase/oxidase C-terminal" evidence="7">
    <location>
        <begin position="233"/>
        <end position="381"/>
    </location>
</feature>
<evidence type="ECO:0000259" key="7">
    <source>
        <dbReference type="Pfam" id="PF00441"/>
    </source>
</evidence>
<dbReference type="InterPro" id="IPR037069">
    <property type="entry name" value="AcylCoA_DH/ox_N_sf"/>
</dbReference>
<dbReference type="GO" id="GO:0050660">
    <property type="term" value="F:flavin adenine dinucleotide binding"/>
    <property type="evidence" value="ECO:0007669"/>
    <property type="project" value="InterPro"/>
</dbReference>
<feature type="domain" description="Acyl-CoA oxidase/dehydrogenase middle" evidence="8">
    <location>
        <begin position="127"/>
        <end position="221"/>
    </location>
</feature>
<dbReference type="Proteomes" id="UP000017840">
    <property type="component" value="Unassembled WGS sequence"/>
</dbReference>
<evidence type="ECO:0000256" key="4">
    <source>
        <dbReference type="ARBA" id="ARBA00022827"/>
    </source>
</evidence>
<dbReference type="PROSITE" id="PS00073">
    <property type="entry name" value="ACYL_COA_DH_2"/>
    <property type="match status" value="1"/>
</dbReference>
<dbReference type="Gene3D" id="1.20.140.10">
    <property type="entry name" value="Butyryl-CoA Dehydrogenase, subunit A, domain 3"/>
    <property type="match status" value="1"/>
</dbReference>
<keyword evidence="5 6" id="KW-0560">Oxidoreductase</keyword>
<name>V4HG34_9EURY</name>
<dbReference type="InterPro" id="IPR009075">
    <property type="entry name" value="AcylCo_DH/oxidase_C"/>
</dbReference>
<sequence>MDAYSYSPSALSAEARAVRDLVREFAVEDVRPGAREADAEGEFPEDVWDDLADLDLTGLTVPAAYGGYDADRSTYAVVNEELAYGHLAVATALSVHCLVTSCLAEFADEAVRDEWLPEMADGRPVGAFCLSEPQAGSNPAEMSTTATREGNGYVIDGEKQWITNGARAGVYVVFAKTDADDPDSVTQFLVPADRNGVEVGKKEEKLGLRASDTVGMRFDGVEVPERYRLTPEGEGLAAAFRILTGGRIAIAAQAVGVAQAALDAAAEYAGDREQFDRPIADFQTIRHKIAEMATSVEASRLLVREAARQSDAGEDPRLLASMAKYFASESAVDVTNEAVQVHGGYGYTTEFDVERFYRDAKVTTIYEGTTQIQKNIIAREVLG</sequence>
<dbReference type="PATRIC" id="fig|1324957.4.peg.1163"/>
<dbReference type="RefSeq" id="WP_023393732.1">
    <property type="nucleotide sequence ID" value="NZ_ASGZ01000018.1"/>
</dbReference>
<comment type="caution">
    <text evidence="10">The sequence shown here is derived from an EMBL/GenBank/DDBJ whole genome shotgun (WGS) entry which is preliminary data.</text>
</comment>
<keyword evidence="3 6" id="KW-0285">Flavoprotein</keyword>
<evidence type="ECO:0000256" key="3">
    <source>
        <dbReference type="ARBA" id="ARBA00022630"/>
    </source>
</evidence>
<evidence type="ECO:0000313" key="10">
    <source>
        <dbReference type="EMBL" id="ESP89078.1"/>
    </source>
</evidence>
<dbReference type="eggNOG" id="arCOG01707">
    <property type="taxonomic scope" value="Archaea"/>
</dbReference>
<dbReference type="GO" id="GO:0003995">
    <property type="term" value="F:acyl-CoA dehydrogenase activity"/>
    <property type="evidence" value="ECO:0007669"/>
    <property type="project" value="InterPro"/>
</dbReference>
<evidence type="ECO:0000313" key="11">
    <source>
        <dbReference type="Proteomes" id="UP000017840"/>
    </source>
</evidence>
<evidence type="ECO:0000256" key="6">
    <source>
        <dbReference type="RuleBase" id="RU362125"/>
    </source>
</evidence>
<dbReference type="Gene3D" id="2.40.110.10">
    <property type="entry name" value="Butyryl-CoA Dehydrogenase, subunit A, domain 2"/>
    <property type="match status" value="1"/>
</dbReference>
<dbReference type="PIRSF" id="PIRSF016578">
    <property type="entry name" value="HsaA"/>
    <property type="match status" value="1"/>
</dbReference>
<dbReference type="FunFam" id="1.20.140.10:FF:000004">
    <property type="entry name" value="Acyl-CoA dehydrogenase FadE25"/>
    <property type="match status" value="1"/>
</dbReference>
<evidence type="ECO:0000256" key="1">
    <source>
        <dbReference type="ARBA" id="ARBA00001974"/>
    </source>
</evidence>
<feature type="domain" description="Acyl-CoA dehydrogenase/oxidase N-terminal" evidence="9">
    <location>
        <begin position="13"/>
        <end position="122"/>
    </location>
</feature>
<dbReference type="EMBL" id="ASGZ01000018">
    <property type="protein sequence ID" value="ESP89078.1"/>
    <property type="molecule type" value="Genomic_DNA"/>
</dbReference>
<dbReference type="InterPro" id="IPR046373">
    <property type="entry name" value="Acyl-CoA_Oxase/DH_mid-dom_sf"/>
</dbReference>
<dbReference type="FunFam" id="2.40.110.10:FF:000002">
    <property type="entry name" value="Acyl-CoA dehydrogenase fadE12"/>
    <property type="match status" value="1"/>
</dbReference>
<dbReference type="Pfam" id="PF02770">
    <property type="entry name" value="Acyl-CoA_dh_M"/>
    <property type="match status" value="1"/>
</dbReference>
<evidence type="ECO:0000259" key="8">
    <source>
        <dbReference type="Pfam" id="PF02770"/>
    </source>
</evidence>
<comment type="similarity">
    <text evidence="2 6">Belongs to the acyl-CoA dehydrogenase family.</text>
</comment>
<accession>V4HG34</accession>
<evidence type="ECO:0000256" key="5">
    <source>
        <dbReference type="ARBA" id="ARBA00023002"/>
    </source>
</evidence>